<evidence type="ECO:0000313" key="3">
    <source>
        <dbReference type="Proteomes" id="UP000319812"/>
    </source>
</evidence>
<reference evidence="2 3" key="1">
    <citation type="submission" date="2019-06" db="EMBL/GenBank/DDBJ databases">
        <title>Whole genome shotgun sequence of Halomonas halmophila NBRC 15537.</title>
        <authorList>
            <person name="Hosoyama A."/>
            <person name="Uohara A."/>
            <person name="Ohji S."/>
            <person name="Ichikawa N."/>
        </authorList>
    </citation>
    <scope>NUCLEOTIDE SEQUENCE [LARGE SCALE GENOMIC DNA]</scope>
    <source>
        <strain evidence="2 3">NBRC 15537</strain>
    </source>
</reference>
<dbReference type="RefSeq" id="WP_141319265.1">
    <property type="nucleotide sequence ID" value="NZ_BJOC01000019.1"/>
</dbReference>
<dbReference type="AlphaFoldDB" id="A0A4Y4EXA4"/>
<dbReference type="EMBL" id="BJOC01000019">
    <property type="protein sequence ID" value="GED22479.1"/>
    <property type="molecule type" value="Genomic_DNA"/>
</dbReference>
<proteinExistence type="predicted"/>
<feature type="region of interest" description="Disordered" evidence="1">
    <location>
        <begin position="177"/>
        <end position="198"/>
    </location>
</feature>
<dbReference type="PANTHER" id="PTHR30528:SF0">
    <property type="entry name" value="CYTOPLASMIC PROTEIN"/>
    <property type="match status" value="1"/>
</dbReference>
<dbReference type="Proteomes" id="UP000319812">
    <property type="component" value="Unassembled WGS sequence"/>
</dbReference>
<evidence type="ECO:0000256" key="1">
    <source>
        <dbReference type="SAM" id="MobiDB-lite"/>
    </source>
</evidence>
<sequence>MDHNHRLCLTRADARRVLSQLHGQQQSLDRVIQRLGTIQYDPLAPVGTNPDLVLQSRVPEYRQGDWQSAAYERRLLVDGWDKQASLIGTQDWWAQAPFHEWFAARWRRRGIDVESREAGELVEQVARQGPSTSLELGDQRSDPALRGHWYGPRRSRHLLKALWDTGRLMTHHRVKGRHAHDLPQRVLPQPSSHQPGDTDDALERLIIRRVQAVGLLRPTADAAVWLLPCTRRERDRIARRAIDKGRLIEVDIEGQAFWASPALIASLDGAGTAPDPRLRFIAPLDPLMWDRKAVFRLFGFDYVWEVYKPAAQRRWGYYVLPVLWGERFVARFDADCRHGVLQLHAWHWEADIRPASLPCGLAEALETTARHFLAYLGAQRVILPRGLGQAARRAWQRATRYPESTR</sequence>
<name>A0A4Y4EXA4_9GAMM</name>
<organism evidence="2 3">
    <name type="scientific">Halomonas halmophila</name>
    <dbReference type="NCBI Taxonomy" id="252"/>
    <lineage>
        <taxon>Bacteria</taxon>
        <taxon>Pseudomonadati</taxon>
        <taxon>Pseudomonadota</taxon>
        <taxon>Gammaproteobacteria</taxon>
        <taxon>Oceanospirillales</taxon>
        <taxon>Halomonadaceae</taxon>
        <taxon>Halomonas</taxon>
    </lineage>
</organism>
<accession>A0A4Y4EXA4</accession>
<dbReference type="InterPro" id="IPR009351">
    <property type="entry name" value="AlkZ-like"/>
</dbReference>
<gene>
    <name evidence="2" type="ORF">HHA01_14560</name>
</gene>
<evidence type="ECO:0008006" key="4">
    <source>
        <dbReference type="Google" id="ProtNLM"/>
    </source>
</evidence>
<dbReference type="PANTHER" id="PTHR30528">
    <property type="entry name" value="CYTOPLASMIC PROTEIN"/>
    <property type="match status" value="1"/>
</dbReference>
<comment type="caution">
    <text evidence="2">The sequence shown here is derived from an EMBL/GenBank/DDBJ whole genome shotgun (WGS) entry which is preliminary data.</text>
</comment>
<keyword evidence="3" id="KW-1185">Reference proteome</keyword>
<dbReference type="OrthoDB" id="9787207at2"/>
<protein>
    <recommendedName>
        <fullName evidence="4">Winged helix-turn-helix domain-containing protein</fullName>
    </recommendedName>
</protein>
<evidence type="ECO:0000313" key="2">
    <source>
        <dbReference type="EMBL" id="GED22479.1"/>
    </source>
</evidence>
<dbReference type="Pfam" id="PF06224">
    <property type="entry name" value="AlkZ-like"/>
    <property type="match status" value="1"/>
</dbReference>